<comment type="caution">
    <text evidence="2">The sequence shown here is derived from an EMBL/GenBank/DDBJ whole genome shotgun (WGS) entry which is preliminary data.</text>
</comment>
<accession>A0ABN1BUE9</accession>
<evidence type="ECO:0000259" key="1">
    <source>
        <dbReference type="Pfam" id="PF01717"/>
    </source>
</evidence>
<sequence>MPGTDPVEAARTVVGELPELMPFPELPARGVGADLIGRTAGMLVGDLAVEVVPSGYRVAGRPGHDQQRAVDLLRWDLDAVEQAAAEAGAPRVVKVQAAGPWTLAAGIELMRGHRVLTDHGALRDFTESLTEGLTEHAGQVAARTGARVVVQLDEPSLPAVLNGRLPTPSGYGTVPAVPAPDAQRRLAEVIETLAAATGSPVVVHCCARRPPVALLRRAGAGAIALDATGLGDVTGEFADELGETWEEGTTLFLGLVPSRETETTLRQVAQPAFDLATRLGFSRRTLAERGVPTPTCGFAGASPAWARRAIGLTRDLARMFADEAEG</sequence>
<dbReference type="InterPro" id="IPR038071">
    <property type="entry name" value="UROD/MetE-like_sf"/>
</dbReference>
<keyword evidence="3" id="KW-1185">Reference proteome</keyword>
<dbReference type="SUPFAM" id="SSF51726">
    <property type="entry name" value="UROD/MetE-like"/>
    <property type="match status" value="1"/>
</dbReference>
<dbReference type="InterPro" id="IPR002629">
    <property type="entry name" value="Met_Synth_C/arc"/>
</dbReference>
<name>A0ABN1BUE9_SACER</name>
<proteinExistence type="predicted"/>
<protein>
    <submittedName>
        <fullName evidence="2">Methionine synthase</fullName>
    </submittedName>
</protein>
<gene>
    <name evidence="2" type="ORF">GCM10009533_00720</name>
</gene>
<evidence type="ECO:0000313" key="3">
    <source>
        <dbReference type="Proteomes" id="UP001500729"/>
    </source>
</evidence>
<evidence type="ECO:0000313" key="2">
    <source>
        <dbReference type="EMBL" id="GAA0505882.1"/>
    </source>
</evidence>
<dbReference type="Pfam" id="PF01717">
    <property type="entry name" value="Meth_synt_2"/>
    <property type="match status" value="1"/>
</dbReference>
<reference evidence="2 3" key="1">
    <citation type="journal article" date="2019" name="Int. J. Syst. Evol. Microbiol.">
        <title>The Global Catalogue of Microorganisms (GCM) 10K type strain sequencing project: providing services to taxonomists for standard genome sequencing and annotation.</title>
        <authorList>
            <consortium name="The Broad Institute Genomics Platform"/>
            <consortium name="The Broad Institute Genome Sequencing Center for Infectious Disease"/>
            <person name="Wu L."/>
            <person name="Ma J."/>
        </authorList>
    </citation>
    <scope>NUCLEOTIDE SEQUENCE [LARGE SCALE GENOMIC DNA]</scope>
    <source>
        <strain evidence="2 3">JCM 10303</strain>
    </source>
</reference>
<dbReference type="EMBL" id="BAAAGS010000001">
    <property type="protein sequence ID" value="GAA0505882.1"/>
    <property type="molecule type" value="Genomic_DNA"/>
</dbReference>
<organism evidence="2 3">
    <name type="scientific">Saccharopolyspora erythraea</name>
    <name type="common">Streptomyces erythraeus</name>
    <dbReference type="NCBI Taxonomy" id="1836"/>
    <lineage>
        <taxon>Bacteria</taxon>
        <taxon>Bacillati</taxon>
        <taxon>Actinomycetota</taxon>
        <taxon>Actinomycetes</taxon>
        <taxon>Pseudonocardiales</taxon>
        <taxon>Pseudonocardiaceae</taxon>
        <taxon>Saccharopolyspora</taxon>
    </lineage>
</organism>
<dbReference type="Gene3D" id="3.20.20.210">
    <property type="match status" value="1"/>
</dbReference>
<dbReference type="Proteomes" id="UP001500729">
    <property type="component" value="Unassembled WGS sequence"/>
</dbReference>
<feature type="domain" description="Cobalamin-independent methionine synthase MetE C-terminal/archaeal" evidence="1">
    <location>
        <begin position="2"/>
        <end position="318"/>
    </location>
</feature>